<accession>A0AAD8C011</accession>
<dbReference type="PANTHER" id="PTHR43243">
    <property type="entry name" value="INNER MEMBRANE TRANSPORTER YGJI-RELATED"/>
    <property type="match status" value="1"/>
</dbReference>
<reference evidence="3" key="1">
    <citation type="journal article" date="2023" name="PLoS Negl. Trop. Dis.">
        <title>A genome sequence for Biomphalaria pfeifferi, the major vector snail for the human-infecting parasite Schistosoma mansoni.</title>
        <authorList>
            <person name="Bu L."/>
            <person name="Lu L."/>
            <person name="Laidemitt M.R."/>
            <person name="Zhang S.M."/>
            <person name="Mutuku M."/>
            <person name="Mkoji G."/>
            <person name="Steinauer M."/>
            <person name="Loker E.S."/>
        </authorList>
    </citation>
    <scope>NUCLEOTIDE SEQUENCE</scope>
    <source>
        <strain evidence="3">KasaAsao</strain>
    </source>
</reference>
<sequence>LCHIELATRLPRSGTGYVFCYVTLGELLAFVIGWSVILENVINGAVAAKALWQYVEYMYNYTDD</sequence>
<gene>
    <name evidence="3" type="ORF">Bpfe_006896</name>
</gene>
<evidence type="ECO:0000313" key="4">
    <source>
        <dbReference type="Proteomes" id="UP001233172"/>
    </source>
</evidence>
<comment type="caution">
    <text evidence="3">The sequence shown here is derived from an EMBL/GenBank/DDBJ whole genome shotgun (WGS) entry which is preliminary data.</text>
</comment>
<keyword evidence="4" id="KW-1185">Reference proteome</keyword>
<proteinExistence type="predicted"/>
<dbReference type="GO" id="GO:0005886">
    <property type="term" value="C:plasma membrane"/>
    <property type="evidence" value="ECO:0007669"/>
    <property type="project" value="TreeGrafter"/>
</dbReference>
<feature type="transmembrane region" description="Helical" evidence="2">
    <location>
        <begin position="18"/>
        <end position="37"/>
    </location>
</feature>
<feature type="non-terminal residue" evidence="3">
    <location>
        <position position="64"/>
    </location>
</feature>
<organism evidence="3 4">
    <name type="scientific">Biomphalaria pfeifferi</name>
    <name type="common">Bloodfluke planorb</name>
    <name type="synonym">Freshwater snail</name>
    <dbReference type="NCBI Taxonomy" id="112525"/>
    <lineage>
        <taxon>Eukaryota</taxon>
        <taxon>Metazoa</taxon>
        <taxon>Spiralia</taxon>
        <taxon>Lophotrochozoa</taxon>
        <taxon>Mollusca</taxon>
        <taxon>Gastropoda</taxon>
        <taxon>Heterobranchia</taxon>
        <taxon>Euthyneura</taxon>
        <taxon>Panpulmonata</taxon>
        <taxon>Hygrophila</taxon>
        <taxon>Lymnaeoidea</taxon>
        <taxon>Planorbidae</taxon>
        <taxon>Biomphalaria</taxon>
    </lineage>
</organism>
<evidence type="ECO:0000313" key="3">
    <source>
        <dbReference type="EMBL" id="KAK0063745.1"/>
    </source>
</evidence>
<name>A0AAD8C011_BIOPF</name>
<dbReference type="EMBL" id="JASAOG010000020">
    <property type="protein sequence ID" value="KAK0063745.1"/>
    <property type="molecule type" value="Genomic_DNA"/>
</dbReference>
<dbReference type="Gene3D" id="1.20.1740.10">
    <property type="entry name" value="Amino acid/polyamine transporter I"/>
    <property type="match status" value="1"/>
</dbReference>
<dbReference type="GO" id="GO:0015171">
    <property type="term" value="F:amino acid transmembrane transporter activity"/>
    <property type="evidence" value="ECO:0007669"/>
    <property type="project" value="TreeGrafter"/>
</dbReference>
<feature type="non-terminal residue" evidence="3">
    <location>
        <position position="1"/>
    </location>
</feature>
<protein>
    <submittedName>
        <fullName evidence="3">Cationic amino acid transporter 3</fullName>
    </submittedName>
</protein>
<dbReference type="AlphaFoldDB" id="A0AAD8C011"/>
<dbReference type="PANTHER" id="PTHR43243:SF4">
    <property type="entry name" value="CATIONIC AMINO ACID TRANSPORTER 4"/>
    <property type="match status" value="1"/>
</dbReference>
<keyword evidence="2" id="KW-1133">Transmembrane helix</keyword>
<evidence type="ECO:0000256" key="1">
    <source>
        <dbReference type="ARBA" id="ARBA00022448"/>
    </source>
</evidence>
<evidence type="ECO:0000256" key="2">
    <source>
        <dbReference type="SAM" id="Phobius"/>
    </source>
</evidence>
<dbReference type="Proteomes" id="UP001233172">
    <property type="component" value="Unassembled WGS sequence"/>
</dbReference>
<keyword evidence="2" id="KW-0472">Membrane</keyword>
<reference evidence="3" key="2">
    <citation type="submission" date="2023-04" db="EMBL/GenBank/DDBJ databases">
        <authorList>
            <person name="Bu L."/>
            <person name="Lu L."/>
            <person name="Laidemitt M.R."/>
            <person name="Zhang S.M."/>
            <person name="Mutuku M."/>
            <person name="Mkoji G."/>
            <person name="Steinauer M."/>
            <person name="Loker E.S."/>
        </authorList>
    </citation>
    <scope>NUCLEOTIDE SEQUENCE</scope>
    <source>
        <strain evidence="3">KasaAsao</strain>
        <tissue evidence="3">Whole Snail</tissue>
    </source>
</reference>
<keyword evidence="1" id="KW-0813">Transport</keyword>
<keyword evidence="2" id="KW-0812">Transmembrane</keyword>